<dbReference type="EMBL" id="MG264610">
    <property type="protein sequence ID" value="AUG32249.1"/>
    <property type="molecule type" value="Genomic_DNA"/>
</dbReference>
<evidence type="ECO:0000313" key="1">
    <source>
        <dbReference type="EMBL" id="AUG32249.1"/>
    </source>
</evidence>
<geneLocation type="plastid" evidence="1"/>
<dbReference type="AlphaFoldDB" id="A0A2H4ZP32"/>
<proteinExistence type="predicted"/>
<organism evidence="1">
    <name type="scientific">Paulinella longichromatophora</name>
    <dbReference type="NCBI Taxonomy" id="1708747"/>
    <lineage>
        <taxon>Eukaryota</taxon>
        <taxon>Sar</taxon>
        <taxon>Rhizaria</taxon>
        <taxon>Cercozoa</taxon>
        <taxon>Imbricatea</taxon>
        <taxon>Silicofilosea</taxon>
        <taxon>Euglyphida</taxon>
        <taxon>Paulinellidae</taxon>
        <taxon>Paulinella</taxon>
    </lineage>
</organism>
<reference evidence="1" key="1">
    <citation type="submission" date="2017-10" db="EMBL/GenBank/DDBJ databases">
        <title>Paulinella longichromatophora chromatophore genome.</title>
        <authorList>
            <person name="Lhee D."/>
            <person name="Yoon H.S."/>
        </authorList>
    </citation>
    <scope>NUCLEOTIDE SEQUENCE</scope>
</reference>
<sequence>MNNTSSGSRQRCEICKVEIEHTLDNQDLVHFSRGNTGGRAKLWARVCQYLRTDEQCDQCLNQDANLRGEVTETDYYADAPIIDFPSK</sequence>
<accession>A0A2H4ZP32</accession>
<keyword evidence="1" id="KW-0934">Plastid</keyword>
<gene>
    <name evidence="1" type="ORF">PLO_250</name>
</gene>
<protein>
    <submittedName>
        <fullName evidence="1">Uncharacterized protein</fullName>
    </submittedName>
</protein>
<name>A0A2H4ZP32_9EUKA</name>